<evidence type="ECO:0000313" key="3">
    <source>
        <dbReference type="Proteomes" id="UP000075714"/>
    </source>
</evidence>
<name>A0A150G0L7_GONPE</name>
<comment type="caution">
    <text evidence="2">The sequence shown here is derived from an EMBL/GenBank/DDBJ whole genome shotgun (WGS) entry which is preliminary data.</text>
</comment>
<dbReference type="InterPro" id="IPR036628">
    <property type="entry name" value="Clp_N_dom_sf"/>
</dbReference>
<protein>
    <recommendedName>
        <fullName evidence="4">Clp R domain-containing protein</fullName>
    </recommendedName>
</protein>
<accession>A0A150G0L7</accession>
<evidence type="ECO:0008006" key="4">
    <source>
        <dbReference type="Google" id="ProtNLM"/>
    </source>
</evidence>
<evidence type="ECO:0000313" key="2">
    <source>
        <dbReference type="EMBL" id="KXZ43371.1"/>
    </source>
</evidence>
<reference evidence="3" key="1">
    <citation type="journal article" date="2016" name="Nat. Commun.">
        <title>The Gonium pectorale genome demonstrates co-option of cell cycle regulation during the evolution of multicellularity.</title>
        <authorList>
            <person name="Hanschen E.R."/>
            <person name="Marriage T.N."/>
            <person name="Ferris P.J."/>
            <person name="Hamaji T."/>
            <person name="Toyoda A."/>
            <person name="Fujiyama A."/>
            <person name="Neme R."/>
            <person name="Noguchi H."/>
            <person name="Minakuchi Y."/>
            <person name="Suzuki M."/>
            <person name="Kawai-Toyooka H."/>
            <person name="Smith D.R."/>
            <person name="Sparks H."/>
            <person name="Anderson J."/>
            <person name="Bakaric R."/>
            <person name="Luria V."/>
            <person name="Karger A."/>
            <person name="Kirschner M.W."/>
            <person name="Durand P.M."/>
            <person name="Michod R.E."/>
            <person name="Nozaki H."/>
            <person name="Olson B.J."/>
        </authorList>
    </citation>
    <scope>NUCLEOTIDE SEQUENCE [LARGE SCALE GENOMIC DNA]</scope>
    <source>
        <strain evidence="3">NIES-2863</strain>
    </source>
</reference>
<sequence length="250" mass="27305">MQALTSSRVAGARPTTIAPSPCRCPSAIAPRTSVPSVSGRQQQEQPICERSSVRPFGHRHSSLITRSAAAPVLAEVDNEVGVSDAADSIIRYAINLARASETYEVHSWMVLLGILKYENCAAAQILKKLGLEDLYGAWNEVLWALHVCDGLQPRSFTTDIKFADLAFKVVTSASNFALWHGKDKMYSEDLLMALAAGGVLDGLFPDLNLGFDRVRKAVEKHSGRRYVMPDESEAEGERGPLKSEDDVSFL</sequence>
<organism evidence="2 3">
    <name type="scientific">Gonium pectorale</name>
    <name type="common">Green alga</name>
    <dbReference type="NCBI Taxonomy" id="33097"/>
    <lineage>
        <taxon>Eukaryota</taxon>
        <taxon>Viridiplantae</taxon>
        <taxon>Chlorophyta</taxon>
        <taxon>core chlorophytes</taxon>
        <taxon>Chlorophyceae</taxon>
        <taxon>CS clade</taxon>
        <taxon>Chlamydomonadales</taxon>
        <taxon>Volvocaceae</taxon>
        <taxon>Gonium</taxon>
    </lineage>
</organism>
<dbReference type="STRING" id="33097.A0A150G0L7"/>
<evidence type="ECO:0000256" key="1">
    <source>
        <dbReference type="SAM" id="MobiDB-lite"/>
    </source>
</evidence>
<gene>
    <name evidence="2" type="ORF">GPECTOR_92g594</name>
</gene>
<feature type="compositionally biased region" description="Basic and acidic residues" evidence="1">
    <location>
        <begin position="235"/>
        <end position="250"/>
    </location>
</feature>
<dbReference type="Gene3D" id="1.10.1780.10">
    <property type="entry name" value="Clp, N-terminal domain"/>
    <property type="match status" value="1"/>
</dbReference>
<keyword evidence="3" id="KW-1185">Reference proteome</keyword>
<dbReference type="Proteomes" id="UP000075714">
    <property type="component" value="Unassembled WGS sequence"/>
</dbReference>
<dbReference type="OrthoDB" id="531720at2759"/>
<feature type="region of interest" description="Disordered" evidence="1">
    <location>
        <begin position="227"/>
        <end position="250"/>
    </location>
</feature>
<dbReference type="SUPFAM" id="SSF81923">
    <property type="entry name" value="Double Clp-N motif"/>
    <property type="match status" value="1"/>
</dbReference>
<proteinExistence type="predicted"/>
<dbReference type="EMBL" id="LSYV01000093">
    <property type="protein sequence ID" value="KXZ43371.1"/>
    <property type="molecule type" value="Genomic_DNA"/>
</dbReference>
<dbReference type="AlphaFoldDB" id="A0A150G0L7"/>